<keyword evidence="3" id="KW-0143">Chaperone</keyword>
<dbReference type="SUPFAM" id="SSF52540">
    <property type="entry name" value="P-loop containing nucleoside triphosphate hydrolases"/>
    <property type="match status" value="1"/>
</dbReference>
<evidence type="ECO:0000259" key="5">
    <source>
        <dbReference type="SMART" id="SM01086"/>
    </source>
</evidence>
<dbReference type="GO" id="GO:0016887">
    <property type="term" value="F:ATP hydrolysis activity"/>
    <property type="evidence" value="ECO:0007669"/>
    <property type="project" value="InterPro"/>
</dbReference>
<keyword evidence="1" id="KW-0547">Nucleotide-binding</keyword>
<evidence type="ECO:0000256" key="3">
    <source>
        <dbReference type="ARBA" id="ARBA00023186"/>
    </source>
</evidence>
<dbReference type="CDD" id="cd19499">
    <property type="entry name" value="RecA-like_ClpB_Hsp104-like"/>
    <property type="match status" value="1"/>
</dbReference>
<dbReference type="KEGG" id="pfer:IRI77_03810"/>
<keyword evidence="2 6" id="KW-0067">ATP-binding</keyword>
<keyword evidence="7" id="KW-1185">Reference proteome</keyword>
<dbReference type="SMART" id="SM00382">
    <property type="entry name" value="AAA"/>
    <property type="match status" value="1"/>
</dbReference>
<keyword evidence="6" id="KW-0378">Hydrolase</keyword>
<reference evidence="6 7" key="1">
    <citation type="submission" date="2020-10" db="EMBL/GenBank/DDBJ databases">
        <title>Complete genome sequence of Paludibaculum fermentans P105T, a facultatively anaerobic acidobacterium capable of dissimilatory Fe(III) reduction.</title>
        <authorList>
            <person name="Dedysh S.N."/>
            <person name="Beletsky A.V."/>
            <person name="Kulichevskaya I.S."/>
            <person name="Mardanov A.V."/>
            <person name="Ravin N.V."/>
        </authorList>
    </citation>
    <scope>NUCLEOTIDE SEQUENCE [LARGE SCALE GENOMIC DNA]</scope>
    <source>
        <strain evidence="6 7">P105</strain>
    </source>
</reference>
<dbReference type="Gene3D" id="3.40.50.300">
    <property type="entry name" value="P-loop containing nucleotide triphosphate hydrolases"/>
    <property type="match status" value="1"/>
</dbReference>
<dbReference type="InterPro" id="IPR027417">
    <property type="entry name" value="P-loop_NTPase"/>
</dbReference>
<dbReference type="PRINTS" id="PR00300">
    <property type="entry name" value="CLPPROTEASEA"/>
</dbReference>
<evidence type="ECO:0000259" key="4">
    <source>
        <dbReference type="SMART" id="SM00382"/>
    </source>
</evidence>
<dbReference type="SMART" id="SM01086">
    <property type="entry name" value="ClpB_D2-small"/>
    <property type="match status" value="1"/>
</dbReference>
<protein>
    <submittedName>
        <fullName evidence="6">ATP-dependent Clp protease ATP-binding subunit</fullName>
    </submittedName>
</protein>
<dbReference type="InterPro" id="IPR001270">
    <property type="entry name" value="ClpA/B"/>
</dbReference>
<evidence type="ECO:0000313" key="6">
    <source>
        <dbReference type="EMBL" id="QOY91906.1"/>
    </source>
</evidence>
<evidence type="ECO:0000256" key="2">
    <source>
        <dbReference type="ARBA" id="ARBA00022840"/>
    </source>
</evidence>
<keyword evidence="6" id="KW-0645">Protease</keyword>
<dbReference type="PANTHER" id="PTHR11638">
    <property type="entry name" value="ATP-DEPENDENT CLP PROTEASE"/>
    <property type="match status" value="1"/>
</dbReference>
<accession>A0A7S7NY31</accession>
<sequence>MEIPADYIAPAAKDNRRFAFSKRLGSSTSRVAGTTKAGPAAGKLLDPNRTGREAAVLESNLKQYIVGQDEAIEQIVNIYQMHLTGLNAPQRPVGNFLFLGPTGSGKTRIVEATAEALVGTPRSVIKIDCAEFQHSHEIAKLIGSPPGYLGHRETHPLLSQEVLNQYHNERTKLSFVLFDEIEKASDALWNLLLGILDKATLTLGDNRKVDFSRTLIFMTSNLGAAEMSSIVSPRLGFLARTGEDGDPLSANVSGKIARSGLEAARRKFTPEFMNRLDKVVVFQPLGTEQLRRILDIELGMVQQRVFCSAPERSFVFTVTPEAKDHLLAEGTDFKYGARHLKRAIERLLVQPLSNLIATEQVRGGDLLRVDFDTESSELAFAREAEGLAIQAMAELVDPPVKMWMKAAGAGLAEAQKAPAVRTTRRG</sequence>
<dbReference type="Proteomes" id="UP000593892">
    <property type="component" value="Chromosome"/>
</dbReference>
<organism evidence="6 7">
    <name type="scientific">Paludibaculum fermentans</name>
    <dbReference type="NCBI Taxonomy" id="1473598"/>
    <lineage>
        <taxon>Bacteria</taxon>
        <taxon>Pseudomonadati</taxon>
        <taxon>Acidobacteriota</taxon>
        <taxon>Terriglobia</taxon>
        <taxon>Bryobacterales</taxon>
        <taxon>Bryobacteraceae</taxon>
        <taxon>Paludibaculum</taxon>
    </lineage>
</organism>
<dbReference type="GO" id="GO:0008233">
    <property type="term" value="F:peptidase activity"/>
    <property type="evidence" value="ECO:0007669"/>
    <property type="project" value="UniProtKB-KW"/>
</dbReference>
<dbReference type="EMBL" id="CP063849">
    <property type="protein sequence ID" value="QOY91906.1"/>
    <property type="molecule type" value="Genomic_DNA"/>
</dbReference>
<dbReference type="Pfam" id="PF07724">
    <property type="entry name" value="AAA_2"/>
    <property type="match status" value="1"/>
</dbReference>
<evidence type="ECO:0000313" key="7">
    <source>
        <dbReference type="Proteomes" id="UP000593892"/>
    </source>
</evidence>
<dbReference type="AlphaFoldDB" id="A0A7S7NY31"/>
<dbReference type="Gene3D" id="1.10.8.60">
    <property type="match status" value="1"/>
</dbReference>
<dbReference type="InterPro" id="IPR003593">
    <property type="entry name" value="AAA+_ATPase"/>
</dbReference>
<dbReference type="GO" id="GO:0034605">
    <property type="term" value="P:cellular response to heat"/>
    <property type="evidence" value="ECO:0007669"/>
    <property type="project" value="TreeGrafter"/>
</dbReference>
<gene>
    <name evidence="6" type="ORF">IRI77_03810</name>
</gene>
<dbReference type="InterPro" id="IPR003959">
    <property type="entry name" value="ATPase_AAA_core"/>
</dbReference>
<name>A0A7S7NY31_PALFE</name>
<feature type="domain" description="AAA+ ATPase" evidence="4">
    <location>
        <begin position="92"/>
        <end position="241"/>
    </location>
</feature>
<dbReference type="Pfam" id="PF10431">
    <property type="entry name" value="ClpB_D2-small"/>
    <property type="match status" value="1"/>
</dbReference>
<dbReference type="GO" id="GO:0005524">
    <property type="term" value="F:ATP binding"/>
    <property type="evidence" value="ECO:0007669"/>
    <property type="project" value="UniProtKB-KW"/>
</dbReference>
<dbReference type="GO" id="GO:0006508">
    <property type="term" value="P:proteolysis"/>
    <property type="evidence" value="ECO:0007669"/>
    <property type="project" value="UniProtKB-KW"/>
</dbReference>
<dbReference type="InterPro" id="IPR050130">
    <property type="entry name" value="ClpA_ClpB"/>
</dbReference>
<dbReference type="GO" id="GO:0005737">
    <property type="term" value="C:cytoplasm"/>
    <property type="evidence" value="ECO:0007669"/>
    <property type="project" value="TreeGrafter"/>
</dbReference>
<dbReference type="PANTHER" id="PTHR11638:SF18">
    <property type="entry name" value="HEAT SHOCK PROTEIN 104"/>
    <property type="match status" value="1"/>
</dbReference>
<feature type="domain" description="Clp ATPase C-terminal" evidence="5">
    <location>
        <begin position="285"/>
        <end position="380"/>
    </location>
</feature>
<evidence type="ECO:0000256" key="1">
    <source>
        <dbReference type="ARBA" id="ARBA00022741"/>
    </source>
</evidence>
<proteinExistence type="predicted"/>
<dbReference type="InterPro" id="IPR019489">
    <property type="entry name" value="Clp_ATPase_C"/>
</dbReference>